<dbReference type="Proteomes" id="UP000299102">
    <property type="component" value="Unassembled WGS sequence"/>
</dbReference>
<protein>
    <submittedName>
        <fullName evidence="1">Uncharacterized protein</fullName>
    </submittedName>
</protein>
<accession>A0A4C1ZB03</accession>
<proteinExistence type="predicted"/>
<dbReference type="AlphaFoldDB" id="A0A4C1ZB03"/>
<name>A0A4C1ZB03_EUMVA</name>
<reference evidence="1 2" key="1">
    <citation type="journal article" date="2019" name="Commun. Biol.">
        <title>The bagworm genome reveals a unique fibroin gene that provides high tensile strength.</title>
        <authorList>
            <person name="Kono N."/>
            <person name="Nakamura H."/>
            <person name="Ohtoshi R."/>
            <person name="Tomita M."/>
            <person name="Numata K."/>
            <person name="Arakawa K."/>
        </authorList>
    </citation>
    <scope>NUCLEOTIDE SEQUENCE [LARGE SCALE GENOMIC DNA]</scope>
</reference>
<comment type="caution">
    <text evidence="1">The sequence shown here is derived from an EMBL/GenBank/DDBJ whole genome shotgun (WGS) entry which is preliminary data.</text>
</comment>
<organism evidence="1 2">
    <name type="scientific">Eumeta variegata</name>
    <name type="common">Bagworm moth</name>
    <name type="synonym">Eumeta japonica</name>
    <dbReference type="NCBI Taxonomy" id="151549"/>
    <lineage>
        <taxon>Eukaryota</taxon>
        <taxon>Metazoa</taxon>
        <taxon>Ecdysozoa</taxon>
        <taxon>Arthropoda</taxon>
        <taxon>Hexapoda</taxon>
        <taxon>Insecta</taxon>
        <taxon>Pterygota</taxon>
        <taxon>Neoptera</taxon>
        <taxon>Endopterygota</taxon>
        <taxon>Lepidoptera</taxon>
        <taxon>Glossata</taxon>
        <taxon>Ditrysia</taxon>
        <taxon>Tineoidea</taxon>
        <taxon>Psychidae</taxon>
        <taxon>Oiketicinae</taxon>
        <taxon>Eumeta</taxon>
    </lineage>
</organism>
<evidence type="ECO:0000313" key="1">
    <source>
        <dbReference type="EMBL" id="GBP84109.1"/>
    </source>
</evidence>
<keyword evidence="2" id="KW-1185">Reference proteome</keyword>
<gene>
    <name evidence="1" type="ORF">EVAR_63247_1</name>
</gene>
<evidence type="ECO:0000313" key="2">
    <source>
        <dbReference type="Proteomes" id="UP000299102"/>
    </source>
</evidence>
<dbReference type="EMBL" id="BGZK01001658">
    <property type="protein sequence ID" value="GBP84109.1"/>
    <property type="molecule type" value="Genomic_DNA"/>
</dbReference>
<sequence>MESAQVRFQIKGIERASVHSHGRVQIFATGSSVFAAGASGGARAADRCPRAAGASADIDINTLSARRLIRHCLPLIRPRIHQTDTSFSAAG</sequence>